<dbReference type="Bgee" id="ENSLOCG00000012985">
    <property type="expression patterns" value="Expressed in zone of skin and 11 other cell types or tissues"/>
</dbReference>
<dbReference type="OrthoDB" id="2337140at2759"/>
<dbReference type="OMA" id="EGHFEHK"/>
<reference evidence="2" key="2">
    <citation type="submission" date="2025-08" db="UniProtKB">
        <authorList>
            <consortium name="Ensembl"/>
        </authorList>
    </citation>
    <scope>IDENTIFICATION</scope>
</reference>
<dbReference type="GO" id="GO:0005737">
    <property type="term" value="C:cytoplasm"/>
    <property type="evidence" value="ECO:0000318"/>
    <property type="project" value="GO_Central"/>
</dbReference>
<feature type="region of interest" description="Disordered" evidence="1">
    <location>
        <begin position="1"/>
        <end position="25"/>
    </location>
</feature>
<dbReference type="STRING" id="7918.ENSLOCP00000015990"/>
<dbReference type="RefSeq" id="XP_015195770.1">
    <property type="nucleotide sequence ID" value="XM_015340284.1"/>
</dbReference>
<dbReference type="EMBL" id="AHAT01024701">
    <property type="status" value="NOT_ANNOTATED_CDS"/>
    <property type="molecule type" value="Genomic_DNA"/>
</dbReference>
<reference evidence="2" key="3">
    <citation type="submission" date="2025-09" db="UniProtKB">
        <authorList>
            <consortium name="Ensembl"/>
        </authorList>
    </citation>
    <scope>IDENTIFICATION</scope>
</reference>
<reference evidence="3" key="1">
    <citation type="submission" date="2011-12" db="EMBL/GenBank/DDBJ databases">
        <title>The Draft Genome of Lepisosteus oculatus.</title>
        <authorList>
            <consortium name="The Broad Institute Genome Assembly &amp; Analysis Group"/>
            <consortium name="Computational R&amp;D Group"/>
            <consortium name="and Sequencing Platform"/>
            <person name="Di Palma F."/>
            <person name="Alfoldi J."/>
            <person name="Johnson J."/>
            <person name="Berlin A."/>
            <person name="Gnerre S."/>
            <person name="Jaffe D."/>
            <person name="MacCallum I."/>
            <person name="Young S."/>
            <person name="Walker B.J."/>
            <person name="Lander E.S."/>
            <person name="Lindblad-Toh K."/>
        </authorList>
    </citation>
    <scope>NUCLEOTIDE SEQUENCE [LARGE SCALE GENOMIC DNA]</scope>
</reference>
<dbReference type="PANTHER" id="PTHR16155:SF20">
    <property type="entry name" value="STERILE ALPHA MOTIF DOMAIN-CONTAINING PROTEIN 9-LIKE"/>
    <property type="match status" value="1"/>
</dbReference>
<dbReference type="eggNOG" id="ENOG502QVP5">
    <property type="taxonomic scope" value="Eukaryota"/>
</dbReference>
<dbReference type="Gene3D" id="1.10.150.50">
    <property type="entry name" value="Transcription Factor, Ets-1"/>
    <property type="match status" value="1"/>
</dbReference>
<dbReference type="InParanoid" id="W5N5T1"/>
<proteinExistence type="predicted"/>
<dbReference type="RefSeq" id="XP_015195771.1">
    <property type="nucleotide sequence ID" value="XM_015340285.1"/>
</dbReference>
<evidence type="ECO:0000313" key="3">
    <source>
        <dbReference type="Proteomes" id="UP000018468"/>
    </source>
</evidence>
<dbReference type="InterPro" id="IPR013761">
    <property type="entry name" value="SAM/pointed_sf"/>
</dbReference>
<dbReference type="PANTHER" id="PTHR16155">
    <property type="entry name" value="DED DOMAIN-CONTAINING PROTEIN"/>
    <property type="match status" value="1"/>
</dbReference>
<dbReference type="GeneID" id="107076532"/>
<dbReference type="GeneTree" id="ENSGT00390000013973"/>
<dbReference type="Proteomes" id="UP000018468">
    <property type="component" value="Linkage group LG2"/>
</dbReference>
<evidence type="ECO:0000256" key="1">
    <source>
        <dbReference type="SAM" id="MobiDB-lite"/>
    </source>
</evidence>
<name>W5N5T1_LEPOC</name>
<dbReference type="SUPFAM" id="SSF47769">
    <property type="entry name" value="SAM/Pointed domain"/>
    <property type="match status" value="1"/>
</dbReference>
<organism evidence="2 3">
    <name type="scientific">Lepisosteus oculatus</name>
    <name type="common">Spotted gar</name>
    <dbReference type="NCBI Taxonomy" id="7918"/>
    <lineage>
        <taxon>Eukaryota</taxon>
        <taxon>Metazoa</taxon>
        <taxon>Chordata</taxon>
        <taxon>Craniata</taxon>
        <taxon>Vertebrata</taxon>
        <taxon>Euteleostomi</taxon>
        <taxon>Actinopterygii</taxon>
        <taxon>Neopterygii</taxon>
        <taxon>Holostei</taxon>
        <taxon>Semionotiformes</taxon>
        <taxon>Lepisosteidae</taxon>
        <taxon>Lepisosteus</taxon>
    </lineage>
</organism>
<protein>
    <submittedName>
        <fullName evidence="2">Sterile alpha motif domain-containing protein 9-like</fullName>
    </submittedName>
</protein>
<dbReference type="Ensembl" id="ENSLOCT00000016020.1">
    <property type="protein sequence ID" value="ENSLOCP00000015990.1"/>
    <property type="gene ID" value="ENSLOCG00000012985.1"/>
</dbReference>
<keyword evidence="3" id="KW-1185">Reference proteome</keyword>
<dbReference type="HOGENOM" id="CLU_002439_0_0_1"/>
<sequence>MEPPGAAEANLEEVKQSEALSSQPSLPKAIKEWDKHHVKQWILQEPDLDDSCAQILYDQDINGPSLLLLDRSDLLNMGIKYGPAKLIVHKKDELVRLKKEQPSTQGIPSSRPCKPYPFQCFHDAYRYTENRTLDIPETGPSNLIDPCHEFKAFIHTQEGSTEDQMQKFTEETVRFSAACMNSRTNGTIHFGVGDRPEFAHGQILGVRVPDKEAYVNELPRAIEGHFEHKHVETAKKCIKPPRFVEVLNPDMTSSDKYVIEVDIVPAYLMCQENVYHVYNVERKKGKKKIKGKDEMGKPFYVRDGASSRDLLAETSKSKPLEEYNRFIESTVKELALMRKEAEDKRLAAVKSSVQGSKLREMITGHTWSLDKSHFEWYVLVTNKSHFTQLDSLEFLLELNLIAVLDFDPESAKTGLYRYYEDQRKTNAHFPRDYKITEAVEDIASKLKLTKNTSWVFCNGCLTEEVGLVEPSDPETWPTDKGASVRDVISFLCRKDILPPKRFLVVFLLLSSVTDKMDPLLKTFNTFWEELGGTEQILCVCENKAMFTSWRDLIDAQYGVNITSRSIYELSLPEVNGTVLSLWSVNRSSSSFLPCTGGGRVLLRKKDKDGMDALSILCANQCEGGGAEDRQTVEERFYKGGKVSWWNFYFSEEPGSMPFIKRDKFSLIRDTIIPELLYFRKACVSFSLCHLPGCGGTTLAMHILWSLRDKFRCAVLKDKAMDFAVVAAQVVWLLTYGVAEHATHLPVLLMVDDFEEVEAVYDLEQQIEKEIVKKELGSQGPLVVVLNCMRIEVAEQLGQDTVFLGNNLSKGEQDQFQKKLEDIEKTHKNAETFYGFMIMKKNFLPEYIQGVARNTLKGFSLHHKQDQLIAVLALLHVYGQGSLLSVSLCEEFLGMQTKSYCASQKVEDEFGKFSTLVTRCTVEVKMSYEAVRTIHPHVAEYCLQELTTTYKVSKSEIANLLLTEDIFYTSVQGKENLLQDIRGMLVKRRHGKAGDESRFSPLILAIMKETSGAEESVLSNAAKRFPKHPVISQLLARYHYLKKRDFRIARDWAKKAKELAIDNSYIADTSAQVIKHELKYILTSFKDEKSLITPERLRECLRKAHAAIEAFRETQEIARKESEFRARPVNRRDNRSFNTAGCLGEIQVSVIIFDILDKVPVFNPCDPVRHSIMAKYLSGSIRIQDIARNVTQRLYASYFCVLQEYNELLSNLKNSMKRLFDFLDFYFINLGPRYAEKDQREDRTREELLRCFCRYVDVFCKSNAPEPTGMQNLMHMLNIHKAIQELEMRKADTYSRLLESLSKNTPGKDMEEIVERYDFILKNSRNKTVKCKVNYIYANIVLHCIKPASQLICRYPNLIIKLVHVLGCPIQDSDSLALYFIATALLWPDRNLLAGGEKLGNYISQMRTSFWSQMHSVWHSKKPTVHFYLGKKQGYDRLVPRDQIEMCIHPSQVGVNSLGANGRNRKEEEERKQQLLCRVTGEVQNNSILAETPNPGVKIPVTPVYKSQLIGRGNSTRVSFYVGFSMNGPLAFDIESIQSLGNSGASQT</sequence>
<evidence type="ECO:0000313" key="2">
    <source>
        <dbReference type="Ensembl" id="ENSLOCP00000015990.1"/>
    </source>
</evidence>
<accession>W5N5T1</accession>
<dbReference type="KEGG" id="loc:107076532"/>